<dbReference type="PROSITE" id="PS00060">
    <property type="entry name" value="ADH_IRON_2"/>
    <property type="match status" value="1"/>
</dbReference>
<dbReference type="RefSeq" id="WP_120176712.1">
    <property type="nucleotide sequence ID" value="NZ_AP018786.1"/>
</dbReference>
<dbReference type="CDD" id="cd08187">
    <property type="entry name" value="BDH"/>
    <property type="match status" value="1"/>
</dbReference>
<feature type="domain" description="Alcohol dehydrogenase iron-type/glycerol dehydrogenase GldA" evidence="4">
    <location>
        <begin position="9"/>
        <end position="175"/>
    </location>
</feature>
<dbReference type="Gene3D" id="3.40.50.1970">
    <property type="match status" value="1"/>
</dbReference>
<name>A0A2Z6I9N2_9BURK</name>
<dbReference type="InterPro" id="IPR044731">
    <property type="entry name" value="BDH-like"/>
</dbReference>
<dbReference type="PANTHER" id="PTHR43633:SF1">
    <property type="entry name" value="ALCOHOL DEHYDROGENASE YQHD"/>
    <property type="match status" value="1"/>
</dbReference>
<dbReference type="GO" id="GO:1990002">
    <property type="term" value="F:methylglyoxal reductase (NADPH) (acetol producing) activity"/>
    <property type="evidence" value="ECO:0007669"/>
    <property type="project" value="TreeGrafter"/>
</dbReference>
<dbReference type="Proteomes" id="UP000271003">
    <property type="component" value="Chromosome"/>
</dbReference>
<dbReference type="Pfam" id="PF25137">
    <property type="entry name" value="ADH_Fe_C"/>
    <property type="match status" value="1"/>
</dbReference>
<dbReference type="GO" id="GO:0046872">
    <property type="term" value="F:metal ion binding"/>
    <property type="evidence" value="ECO:0007669"/>
    <property type="project" value="InterPro"/>
</dbReference>
<dbReference type="InterPro" id="IPR001670">
    <property type="entry name" value="ADH_Fe/GldA"/>
</dbReference>
<dbReference type="KEGG" id="sutt:SUTMEG_09550"/>
<dbReference type="GO" id="GO:0005829">
    <property type="term" value="C:cytosol"/>
    <property type="evidence" value="ECO:0007669"/>
    <property type="project" value="TreeGrafter"/>
</dbReference>
<comment type="similarity">
    <text evidence="2">Belongs to the iron-containing alcohol dehydrogenase family.</text>
</comment>
<dbReference type="Pfam" id="PF00465">
    <property type="entry name" value="Fe-ADH"/>
    <property type="match status" value="1"/>
</dbReference>
<dbReference type="OrthoDB" id="9778433at2"/>
<evidence type="ECO:0000259" key="4">
    <source>
        <dbReference type="Pfam" id="PF00465"/>
    </source>
</evidence>
<comment type="cofactor">
    <cofactor evidence="1">
        <name>Fe cation</name>
        <dbReference type="ChEBI" id="CHEBI:24875"/>
    </cofactor>
</comment>
<dbReference type="PROSITE" id="PS00913">
    <property type="entry name" value="ADH_IRON_1"/>
    <property type="match status" value="1"/>
</dbReference>
<keyword evidence="3" id="KW-0560">Oxidoreductase</keyword>
<dbReference type="GO" id="GO:0008106">
    <property type="term" value="F:alcohol dehydrogenase (NADP+) activity"/>
    <property type="evidence" value="ECO:0007669"/>
    <property type="project" value="TreeGrafter"/>
</dbReference>
<dbReference type="InterPro" id="IPR018211">
    <property type="entry name" value="ADH_Fe_CS"/>
</dbReference>
<gene>
    <name evidence="6" type="primary">bdhA</name>
    <name evidence="6" type="ORF">SUTMEG_09550</name>
</gene>
<protein>
    <submittedName>
        <fullName evidence="6">NADH-dependent butanol dehydrogenase A</fullName>
    </submittedName>
</protein>
<proteinExistence type="inferred from homology"/>
<evidence type="ECO:0000256" key="1">
    <source>
        <dbReference type="ARBA" id="ARBA00001962"/>
    </source>
</evidence>
<accession>A0A2Z6I9N2</accession>
<evidence type="ECO:0000259" key="5">
    <source>
        <dbReference type="Pfam" id="PF25137"/>
    </source>
</evidence>
<dbReference type="PANTHER" id="PTHR43633">
    <property type="entry name" value="ALCOHOL DEHYDROGENASE YQHD"/>
    <property type="match status" value="1"/>
</dbReference>
<evidence type="ECO:0000313" key="6">
    <source>
        <dbReference type="EMBL" id="BBF23064.1"/>
    </source>
</evidence>
<organism evidence="6 7">
    <name type="scientific">Sutterella megalosphaeroides</name>
    <dbReference type="NCBI Taxonomy" id="2494234"/>
    <lineage>
        <taxon>Bacteria</taxon>
        <taxon>Pseudomonadati</taxon>
        <taxon>Pseudomonadota</taxon>
        <taxon>Betaproteobacteria</taxon>
        <taxon>Burkholderiales</taxon>
        <taxon>Sutterellaceae</taxon>
        <taxon>Sutterella</taxon>
    </lineage>
</organism>
<dbReference type="InterPro" id="IPR056798">
    <property type="entry name" value="ADH_Fe_C"/>
</dbReference>
<dbReference type="Gene3D" id="1.20.1090.10">
    <property type="entry name" value="Dehydroquinate synthase-like - alpha domain"/>
    <property type="match status" value="1"/>
</dbReference>
<feature type="domain" description="Fe-containing alcohol dehydrogenase-like C-terminal" evidence="5">
    <location>
        <begin position="186"/>
        <end position="386"/>
    </location>
</feature>
<dbReference type="GO" id="GO:1990362">
    <property type="term" value="F:butanol dehydrogenase (NAD+) activity"/>
    <property type="evidence" value="ECO:0007669"/>
    <property type="project" value="InterPro"/>
</dbReference>
<evidence type="ECO:0000256" key="2">
    <source>
        <dbReference type="ARBA" id="ARBA00007358"/>
    </source>
</evidence>
<keyword evidence="7" id="KW-1185">Reference proteome</keyword>
<dbReference type="SUPFAM" id="SSF56796">
    <property type="entry name" value="Dehydroquinate synthase-like"/>
    <property type="match status" value="1"/>
</dbReference>
<dbReference type="EMBL" id="AP018786">
    <property type="protein sequence ID" value="BBF23064.1"/>
    <property type="molecule type" value="Genomic_DNA"/>
</dbReference>
<dbReference type="FunFam" id="3.40.50.1970:FF:000003">
    <property type="entry name" value="Alcohol dehydrogenase, iron-containing"/>
    <property type="match status" value="1"/>
</dbReference>
<reference evidence="6 7" key="1">
    <citation type="journal article" date="2018" name="Int. J. Syst. Evol. Microbiol.">
        <title>Mesosutterella multiformis gen. nov., sp. nov., a member of the family Sutterellaceae and Sutterella megalosphaeroides sp. nov., isolated from human faeces.</title>
        <authorList>
            <person name="Sakamoto M."/>
            <person name="Ikeyama N."/>
            <person name="Kunihiro T."/>
            <person name="Iino T."/>
            <person name="Yuki M."/>
            <person name="Ohkuma M."/>
        </authorList>
    </citation>
    <scope>NUCLEOTIDE SEQUENCE [LARGE SCALE GENOMIC DNA]</scope>
    <source>
        <strain evidence="6 7">6FBBBH3</strain>
    </source>
</reference>
<evidence type="ECO:0000313" key="7">
    <source>
        <dbReference type="Proteomes" id="UP000271003"/>
    </source>
</evidence>
<dbReference type="AlphaFoldDB" id="A0A2Z6I9N2"/>
<sequence length="387" mass="41672">MQPFSLYLPTRLVYGKDRIEELDGLTRGYGTRVLLVAGTGSARKSGLVDRVKAALAGRDIVELEGVVPNPRIDSVRAGAALCKEHNVDFIVAVGGGSVIDCSKAIAAAAVSDEEAWELVRHPDRIEKALPLFTVLTLAATGSEYDNSAVISNTATSEKLGMANDRLAPVASICDPSLTFSVPAYHTAAGIADIMSHTFEQYMVLEGNPVSDGFCETILRTCIEYGPKAVAEPDNEEARSALMLASSFGCNGMLALGRTPSPWPCHGIEHEISAFHDITHGVGLAIITPHWMRYSLTETTLARFVQYGVRVWGLDPEGDPMTVAKTAIDKTAEFFASIGLPSRLSETGVTDEHFEAMAEHVETCWWSLQGALRPIDRAGVLEILRASL</sequence>
<evidence type="ECO:0000256" key="3">
    <source>
        <dbReference type="ARBA" id="ARBA00023002"/>
    </source>
</evidence>